<sequence length="157" mass="18646">MSDEIVKINDKIVNPVDFFKDVAEEFRSKGLKNFHFLMPDGDSDVFVTRYSTCGRHICFTKKELLILGRKESNYSIIRKASLFKVRWKIRLFKIQTIMPIYNNKKIICLILFGDKFIGNWLNEYLTNIKQDIEFCLSSILLYNQTLERIKREYGEDI</sequence>
<reference evidence="1 2" key="1">
    <citation type="submission" date="2017-09" db="EMBL/GenBank/DDBJ databases">
        <title>Depth-based differentiation of microbial function through sediment-hosted aquifers and enrichment of novel symbionts in the deep terrestrial subsurface.</title>
        <authorList>
            <person name="Probst A.J."/>
            <person name="Ladd B."/>
            <person name="Jarett J.K."/>
            <person name="Geller-Mcgrath D.E."/>
            <person name="Sieber C.M."/>
            <person name="Emerson J.B."/>
            <person name="Anantharaman K."/>
            <person name="Thomas B.C."/>
            <person name="Malmstrom R."/>
            <person name="Stieglmeier M."/>
            <person name="Klingl A."/>
            <person name="Woyke T."/>
            <person name="Ryan C.M."/>
            <person name="Banfield J.F."/>
        </authorList>
    </citation>
    <scope>NUCLEOTIDE SEQUENCE [LARGE SCALE GENOMIC DNA]</scope>
    <source>
        <strain evidence="1">CG08_land_8_20_14_0_20_40_16</strain>
    </source>
</reference>
<gene>
    <name evidence="1" type="ORF">COT24_03795</name>
</gene>
<dbReference type="AlphaFoldDB" id="A0A2H0YV60"/>
<evidence type="ECO:0000313" key="1">
    <source>
        <dbReference type="EMBL" id="PIS42377.1"/>
    </source>
</evidence>
<protein>
    <submittedName>
        <fullName evidence="1">Uncharacterized protein</fullName>
    </submittedName>
</protein>
<dbReference type="Proteomes" id="UP000231542">
    <property type="component" value="Unassembled WGS sequence"/>
</dbReference>
<organism evidence="1 2">
    <name type="scientific">Candidatus Kerfeldbacteria bacterium CG08_land_8_20_14_0_20_40_16</name>
    <dbReference type="NCBI Taxonomy" id="2014244"/>
    <lineage>
        <taxon>Bacteria</taxon>
        <taxon>Candidatus Kerfeldiibacteriota</taxon>
    </lineage>
</organism>
<dbReference type="EMBL" id="PEXU01000046">
    <property type="protein sequence ID" value="PIS42377.1"/>
    <property type="molecule type" value="Genomic_DNA"/>
</dbReference>
<proteinExistence type="predicted"/>
<comment type="caution">
    <text evidence="1">The sequence shown here is derived from an EMBL/GenBank/DDBJ whole genome shotgun (WGS) entry which is preliminary data.</text>
</comment>
<accession>A0A2H0YV60</accession>
<evidence type="ECO:0000313" key="2">
    <source>
        <dbReference type="Proteomes" id="UP000231542"/>
    </source>
</evidence>
<name>A0A2H0YV60_9BACT</name>